<dbReference type="Pfam" id="PF13814">
    <property type="entry name" value="Replic_Relax"/>
    <property type="match status" value="1"/>
</dbReference>
<evidence type="ECO:0000313" key="2">
    <source>
        <dbReference type="Proteomes" id="UP000194733"/>
    </source>
</evidence>
<dbReference type="Proteomes" id="UP000194733">
    <property type="component" value="Unassembled WGS sequence"/>
</dbReference>
<accession>A0A9Q5X5S3</accession>
<dbReference type="InterPro" id="IPR025855">
    <property type="entry name" value="Replic_Relax"/>
</dbReference>
<sequence>MRPRDKEIVKLLQKFRCMSRNQIAKIFFSNLKNPITSANFVLKRLRRENLIEVNEDIQPFVYFPKPSIIKTNSQKMQHYLAIVDFFIELCESERPSIFEVEKRCNHGNIQPDIYMIWQGDVYFVEIQLSRYSTKIMKKKLNRYVHYFSTEEWRDKISPANNEPYVWIVSRTPYSIYVEDLSIIQTSINRLATSQK</sequence>
<evidence type="ECO:0000313" key="1">
    <source>
        <dbReference type="EMBL" id="OTX53146.1"/>
    </source>
</evidence>
<dbReference type="RefSeq" id="WP_065212002.1">
    <property type="nucleotide sequence ID" value="NZ_NFCY01000015.1"/>
</dbReference>
<dbReference type="EMBL" id="NFCY01000015">
    <property type="protein sequence ID" value="OTX53146.1"/>
    <property type="molecule type" value="Genomic_DNA"/>
</dbReference>
<comment type="caution">
    <text evidence="1">The sequence shown here is derived from an EMBL/GenBank/DDBJ whole genome shotgun (WGS) entry which is preliminary data.</text>
</comment>
<evidence type="ECO:0008006" key="3">
    <source>
        <dbReference type="Google" id="ProtNLM"/>
    </source>
</evidence>
<reference evidence="1 2" key="1">
    <citation type="submission" date="2016-10" db="EMBL/GenBank/DDBJ databases">
        <title>Comparative genomics of Bacillus thuringiensis reveals a path to pathogens against multiple invertebrate hosts.</title>
        <authorList>
            <person name="Zheng J."/>
            <person name="Gao Q."/>
            <person name="Liu H."/>
            <person name="Peng D."/>
            <person name="Ruan L."/>
            <person name="Sun M."/>
        </authorList>
    </citation>
    <scope>NUCLEOTIDE SEQUENCE [LARGE SCALE GENOMIC DNA]</scope>
    <source>
        <strain evidence="1">BGSC 4BB1</strain>
    </source>
</reference>
<gene>
    <name evidence="1" type="ORF">BK724_04730</name>
</gene>
<proteinExistence type="predicted"/>
<dbReference type="AlphaFoldDB" id="A0A9Q5X5S3"/>
<name>A0A9Q5X5S3_BACTU</name>
<organism evidence="1 2">
    <name type="scientific">Bacillus thuringiensis serovar sooncheon</name>
    <dbReference type="NCBI Taxonomy" id="180891"/>
    <lineage>
        <taxon>Bacteria</taxon>
        <taxon>Bacillati</taxon>
        <taxon>Bacillota</taxon>
        <taxon>Bacilli</taxon>
        <taxon>Bacillales</taxon>
        <taxon>Bacillaceae</taxon>
        <taxon>Bacillus</taxon>
        <taxon>Bacillus cereus group</taxon>
    </lineage>
</organism>
<protein>
    <recommendedName>
        <fullName evidence="3">Replication-relaxation</fullName>
    </recommendedName>
</protein>